<dbReference type="AlphaFoldDB" id="A0A5J6V324"/>
<dbReference type="OrthoDB" id="1425703at2"/>
<dbReference type="RefSeq" id="WP_158060515.1">
    <property type="nucleotide sequence ID" value="NZ_CP044427.1"/>
</dbReference>
<gene>
    <name evidence="2" type="ORF">FY030_04820</name>
</gene>
<sequence length="248" mass="25719">MGLFRSDKPARRDDSPTPVEDPGPVDAVANAFVGKLLDLGIDGIGPVDSVEEVVARMRRKHGEDVEAAIKEIVSDHVKKAGVGGFVTGAGGVVTMPVSLPANVLEFYVLATRMVGSIATLRGYDVSTKGARSAVLLSLVGADADDLLRKAGLGTVAGMTGSARLAAMAASRMPRAAAMMINKAVGFRLLTQVGGRALTRFVRYVPVAGGIVGAGLDGLLMKRIADHARSEFTTQALTGVVLEADGHTR</sequence>
<reference evidence="2 3" key="1">
    <citation type="submission" date="2019-09" db="EMBL/GenBank/DDBJ databases">
        <title>Serinicoccus pratensis sp. nov., isolated from meadow soil.</title>
        <authorList>
            <person name="Zhang W."/>
        </authorList>
    </citation>
    <scope>NUCLEOTIDE SEQUENCE [LARGE SCALE GENOMIC DNA]</scope>
    <source>
        <strain evidence="2 3">W204</strain>
    </source>
</reference>
<organism evidence="2 3">
    <name type="scientific">Ornithinimicrobium pratense</name>
    <dbReference type="NCBI Taxonomy" id="2593973"/>
    <lineage>
        <taxon>Bacteria</taxon>
        <taxon>Bacillati</taxon>
        <taxon>Actinomycetota</taxon>
        <taxon>Actinomycetes</taxon>
        <taxon>Micrococcales</taxon>
        <taxon>Ornithinimicrobiaceae</taxon>
        <taxon>Ornithinimicrobium</taxon>
    </lineage>
</organism>
<proteinExistence type="predicted"/>
<dbReference type="Proteomes" id="UP000326546">
    <property type="component" value="Chromosome"/>
</dbReference>
<evidence type="ECO:0008006" key="4">
    <source>
        <dbReference type="Google" id="ProtNLM"/>
    </source>
</evidence>
<protein>
    <recommendedName>
        <fullName evidence="4">EcsC family protein</fullName>
    </recommendedName>
</protein>
<evidence type="ECO:0000313" key="3">
    <source>
        <dbReference type="Proteomes" id="UP000326546"/>
    </source>
</evidence>
<feature type="compositionally biased region" description="Basic and acidic residues" evidence="1">
    <location>
        <begin position="1"/>
        <end position="15"/>
    </location>
</feature>
<evidence type="ECO:0000256" key="1">
    <source>
        <dbReference type="SAM" id="MobiDB-lite"/>
    </source>
</evidence>
<accession>A0A5J6V324</accession>
<evidence type="ECO:0000313" key="2">
    <source>
        <dbReference type="EMBL" id="QFG68125.1"/>
    </source>
</evidence>
<name>A0A5J6V324_9MICO</name>
<dbReference type="EMBL" id="CP044427">
    <property type="protein sequence ID" value="QFG68125.1"/>
    <property type="molecule type" value="Genomic_DNA"/>
</dbReference>
<dbReference type="InterPro" id="IPR024787">
    <property type="entry name" value="EcsC"/>
</dbReference>
<feature type="region of interest" description="Disordered" evidence="1">
    <location>
        <begin position="1"/>
        <end position="24"/>
    </location>
</feature>
<keyword evidence="3" id="KW-1185">Reference proteome</keyword>
<dbReference type="Pfam" id="PF12787">
    <property type="entry name" value="EcsC"/>
    <property type="match status" value="1"/>
</dbReference>
<dbReference type="KEGG" id="serw:FY030_04820"/>